<keyword evidence="3 4" id="KW-0440">LIM domain</keyword>
<dbReference type="Gene3D" id="2.10.110.10">
    <property type="entry name" value="Cysteine Rich Protein"/>
    <property type="match status" value="1"/>
</dbReference>
<evidence type="ECO:0000256" key="2">
    <source>
        <dbReference type="ARBA" id="ARBA00022833"/>
    </source>
</evidence>
<keyword evidence="7" id="KW-1185">Reference proteome</keyword>
<reference evidence="6" key="1">
    <citation type="submission" date="2020-12" db="EMBL/GenBank/DDBJ databases">
        <title>Metabolic potential, ecology and presence of endohyphal bacteria is reflected in genomic diversity of Mucoromycotina.</title>
        <authorList>
            <person name="Muszewska A."/>
            <person name="Okrasinska A."/>
            <person name="Steczkiewicz K."/>
            <person name="Drgas O."/>
            <person name="Orlowska M."/>
            <person name="Perlinska-Lenart U."/>
            <person name="Aleksandrzak-Piekarczyk T."/>
            <person name="Szatraj K."/>
            <person name="Zielenkiewicz U."/>
            <person name="Pilsyk S."/>
            <person name="Malc E."/>
            <person name="Mieczkowski P."/>
            <person name="Kruszewska J.S."/>
            <person name="Biernat P."/>
            <person name="Pawlowska J."/>
        </authorList>
    </citation>
    <scope>NUCLEOTIDE SEQUENCE</scope>
    <source>
        <strain evidence="6">WA0000017839</strain>
    </source>
</reference>
<proteinExistence type="predicted"/>
<dbReference type="PANTHER" id="PTHR24206">
    <property type="entry name" value="OS06G0237300 PROTEIN"/>
    <property type="match status" value="1"/>
</dbReference>
<evidence type="ECO:0000313" key="7">
    <source>
        <dbReference type="Proteomes" id="UP000603453"/>
    </source>
</evidence>
<comment type="caution">
    <text evidence="6">The sequence shown here is derived from an EMBL/GenBank/DDBJ whole genome shotgun (WGS) entry which is preliminary data.</text>
</comment>
<dbReference type="AlphaFoldDB" id="A0A8H7QGZ8"/>
<feature type="domain" description="LIM zinc-binding" evidence="5">
    <location>
        <begin position="2"/>
        <end position="62"/>
    </location>
</feature>
<keyword evidence="1 4" id="KW-0479">Metal-binding</keyword>
<accession>A0A8H7QGZ8</accession>
<evidence type="ECO:0000256" key="4">
    <source>
        <dbReference type="PROSITE-ProRule" id="PRU00125"/>
    </source>
</evidence>
<dbReference type="GO" id="GO:0046872">
    <property type="term" value="F:metal ion binding"/>
    <property type="evidence" value="ECO:0007669"/>
    <property type="project" value="UniProtKB-KW"/>
</dbReference>
<dbReference type="InterPro" id="IPR001781">
    <property type="entry name" value="Znf_LIM"/>
</dbReference>
<organism evidence="6 7">
    <name type="scientific">Mucor saturninus</name>
    <dbReference type="NCBI Taxonomy" id="64648"/>
    <lineage>
        <taxon>Eukaryota</taxon>
        <taxon>Fungi</taxon>
        <taxon>Fungi incertae sedis</taxon>
        <taxon>Mucoromycota</taxon>
        <taxon>Mucoromycotina</taxon>
        <taxon>Mucoromycetes</taxon>
        <taxon>Mucorales</taxon>
        <taxon>Mucorineae</taxon>
        <taxon>Mucoraceae</taxon>
        <taxon>Mucor</taxon>
    </lineage>
</organism>
<evidence type="ECO:0000313" key="6">
    <source>
        <dbReference type="EMBL" id="KAG2192318.1"/>
    </source>
</evidence>
<dbReference type="OrthoDB" id="8062037at2759"/>
<dbReference type="SMART" id="SM00132">
    <property type="entry name" value="LIM"/>
    <property type="match status" value="1"/>
</dbReference>
<dbReference type="SUPFAM" id="SSF57716">
    <property type="entry name" value="Glucocorticoid receptor-like (DNA-binding domain)"/>
    <property type="match status" value="1"/>
</dbReference>
<evidence type="ECO:0000256" key="1">
    <source>
        <dbReference type="ARBA" id="ARBA00022723"/>
    </source>
</evidence>
<evidence type="ECO:0000259" key="5">
    <source>
        <dbReference type="PROSITE" id="PS50023"/>
    </source>
</evidence>
<evidence type="ECO:0000256" key="3">
    <source>
        <dbReference type="ARBA" id="ARBA00023038"/>
    </source>
</evidence>
<dbReference type="EMBL" id="JAEPRD010000296">
    <property type="protein sequence ID" value="KAG2192318.1"/>
    <property type="molecule type" value="Genomic_DNA"/>
</dbReference>
<dbReference type="PROSITE" id="PS50023">
    <property type="entry name" value="LIM_DOMAIN_2"/>
    <property type="match status" value="1"/>
</dbReference>
<protein>
    <recommendedName>
        <fullName evidence="5">LIM zinc-binding domain-containing protein</fullName>
    </recommendedName>
</protein>
<name>A0A8H7QGZ8_9FUNG</name>
<dbReference type="Proteomes" id="UP000603453">
    <property type="component" value="Unassembled WGS sequence"/>
</dbReference>
<keyword evidence="2 4" id="KW-0862">Zinc</keyword>
<dbReference type="Pfam" id="PF00412">
    <property type="entry name" value="LIM"/>
    <property type="match status" value="1"/>
</dbReference>
<gene>
    <name evidence="6" type="ORF">INT47_001817</name>
</gene>
<sequence length="76" mass="8872">MDNCPSCSRRVYVIEKIEANGRVYHKNCFKCVEEGCRLTLANFHFHNEELFCPKHVPKLQAVVVQTKNQPEHMGRL</sequence>